<protein>
    <submittedName>
        <fullName evidence="2">Uncharacterized protein</fullName>
    </submittedName>
</protein>
<evidence type="ECO:0000313" key="3">
    <source>
        <dbReference type="Proteomes" id="UP001430584"/>
    </source>
</evidence>
<evidence type="ECO:0000256" key="1">
    <source>
        <dbReference type="SAM" id="MobiDB-lite"/>
    </source>
</evidence>
<gene>
    <name evidence="2" type="ORF">SLS55_006028</name>
</gene>
<evidence type="ECO:0000313" key="2">
    <source>
        <dbReference type="EMBL" id="KAL0258532.1"/>
    </source>
</evidence>
<reference evidence="2 3" key="1">
    <citation type="submission" date="2024-02" db="EMBL/GenBank/DDBJ databases">
        <title>De novo assembly and annotation of 12 fungi associated with fruit tree decline syndrome in Ontario, Canada.</title>
        <authorList>
            <person name="Sulman M."/>
            <person name="Ellouze W."/>
            <person name="Ilyukhin E."/>
        </authorList>
    </citation>
    <scope>NUCLEOTIDE SEQUENCE [LARGE SCALE GENOMIC DNA]</scope>
    <source>
        <strain evidence="2 3">FDS-637</strain>
    </source>
</reference>
<keyword evidence="3" id="KW-1185">Reference proteome</keyword>
<dbReference type="EMBL" id="JAJVCZ030000006">
    <property type="protein sequence ID" value="KAL0258532.1"/>
    <property type="molecule type" value="Genomic_DNA"/>
</dbReference>
<organism evidence="2 3">
    <name type="scientific">Diplodia seriata</name>
    <dbReference type="NCBI Taxonomy" id="420778"/>
    <lineage>
        <taxon>Eukaryota</taxon>
        <taxon>Fungi</taxon>
        <taxon>Dikarya</taxon>
        <taxon>Ascomycota</taxon>
        <taxon>Pezizomycotina</taxon>
        <taxon>Dothideomycetes</taxon>
        <taxon>Dothideomycetes incertae sedis</taxon>
        <taxon>Botryosphaeriales</taxon>
        <taxon>Botryosphaeriaceae</taxon>
        <taxon>Diplodia</taxon>
    </lineage>
</organism>
<proteinExistence type="predicted"/>
<sequence length="242" mass="27651">MNPDNSALLGVARQDDDASSEESEDEYDNKPDIASPEESGDALDEPPSLQNFEQLLDLLRTLTDVAIGKPPSAIPLIEPTSLLTRPDIVQGNPPTLLLLLFPLHLKRLENDKSMMATALSSKDRVIEYNWVPIKSEAAATAAGDEKDKQIEALQLTMRQMGARMMQSDLRRDEAEMKWFNMDATFSVMTADRDMAIMHFDVAEMHRKRLEMEKAIRTLCRARIGLFQREWARRFQRFFHERS</sequence>
<name>A0ABR3CD58_9PEZI</name>
<dbReference type="Proteomes" id="UP001430584">
    <property type="component" value="Unassembled WGS sequence"/>
</dbReference>
<accession>A0ABR3CD58</accession>
<dbReference type="RefSeq" id="XP_066631561.1">
    <property type="nucleotide sequence ID" value="XM_066777466.1"/>
</dbReference>
<feature type="compositionally biased region" description="Acidic residues" evidence="1">
    <location>
        <begin position="17"/>
        <end position="27"/>
    </location>
</feature>
<feature type="region of interest" description="Disordered" evidence="1">
    <location>
        <begin position="1"/>
        <end position="47"/>
    </location>
</feature>
<dbReference type="GeneID" id="92010113"/>
<comment type="caution">
    <text evidence="2">The sequence shown here is derived from an EMBL/GenBank/DDBJ whole genome shotgun (WGS) entry which is preliminary data.</text>
</comment>